<dbReference type="EC" id="5.2.1.8" evidence="3"/>
<reference evidence="7" key="2">
    <citation type="submission" date="2025-09" db="UniProtKB">
        <authorList>
            <consortium name="Ensembl"/>
        </authorList>
    </citation>
    <scope>IDENTIFICATION</scope>
</reference>
<organism evidence="7 8">
    <name type="scientific">Leptobrachium leishanense</name>
    <name type="common">Leishan spiny toad</name>
    <dbReference type="NCBI Taxonomy" id="445787"/>
    <lineage>
        <taxon>Eukaryota</taxon>
        <taxon>Metazoa</taxon>
        <taxon>Chordata</taxon>
        <taxon>Craniata</taxon>
        <taxon>Vertebrata</taxon>
        <taxon>Euteleostomi</taxon>
        <taxon>Amphibia</taxon>
        <taxon>Batrachia</taxon>
        <taxon>Anura</taxon>
        <taxon>Pelobatoidea</taxon>
        <taxon>Megophryidae</taxon>
        <taxon>Leptobrachium</taxon>
    </lineage>
</organism>
<comment type="catalytic activity">
    <reaction evidence="3">
        <text>[protein]-peptidylproline (omega=180) = [protein]-peptidylproline (omega=0)</text>
        <dbReference type="Rhea" id="RHEA:16237"/>
        <dbReference type="Rhea" id="RHEA-COMP:10747"/>
        <dbReference type="Rhea" id="RHEA-COMP:10748"/>
        <dbReference type="ChEBI" id="CHEBI:83833"/>
        <dbReference type="ChEBI" id="CHEBI:83834"/>
        <dbReference type="EC" id="5.2.1.8"/>
    </reaction>
</comment>
<keyword evidence="5" id="KW-0812">Transmembrane</keyword>
<feature type="compositionally biased region" description="Basic and acidic residues" evidence="4">
    <location>
        <begin position="156"/>
        <end position="180"/>
    </location>
</feature>
<comment type="similarity">
    <text evidence="3">Belongs to the cyclophilin-type PPIase family.</text>
</comment>
<accession>A0A8C5WGY6</accession>
<dbReference type="PROSITE" id="PS50072">
    <property type="entry name" value="CSA_PPIASE_2"/>
    <property type="match status" value="1"/>
</dbReference>
<evidence type="ECO:0000313" key="7">
    <source>
        <dbReference type="Ensembl" id="ENSLLEP00000037488.1"/>
    </source>
</evidence>
<name>A0A8C5WGY6_9ANUR</name>
<dbReference type="PRINTS" id="PR00153">
    <property type="entry name" value="CSAPPISMRASE"/>
</dbReference>
<evidence type="ECO:0000256" key="5">
    <source>
        <dbReference type="SAM" id="Phobius"/>
    </source>
</evidence>
<dbReference type="GO" id="GO:0006457">
    <property type="term" value="P:protein folding"/>
    <property type="evidence" value="ECO:0007669"/>
    <property type="project" value="InterPro"/>
</dbReference>
<dbReference type="Ensembl" id="ENSLLET00000038926.1">
    <property type="protein sequence ID" value="ENSLLEP00000037488.1"/>
    <property type="gene ID" value="ENSLLEG00000023656.1"/>
</dbReference>
<dbReference type="InterPro" id="IPR044666">
    <property type="entry name" value="Cyclophilin_A-like"/>
</dbReference>
<proteinExistence type="inferred from homology"/>
<protein>
    <recommendedName>
        <fullName evidence="3">Peptidyl-prolyl cis-trans isomerase</fullName>
        <shortName evidence="3">PPIase</shortName>
        <ecNumber evidence="3">5.2.1.8</ecNumber>
    </recommendedName>
</protein>
<dbReference type="SUPFAM" id="SSF50891">
    <property type="entry name" value="Cyclophilin-like"/>
    <property type="match status" value="1"/>
</dbReference>
<evidence type="ECO:0000313" key="8">
    <source>
        <dbReference type="Proteomes" id="UP000694569"/>
    </source>
</evidence>
<dbReference type="InterPro" id="IPR020892">
    <property type="entry name" value="Cyclophilin-type_PPIase_CS"/>
</dbReference>
<feature type="domain" description="PPIase cyclophilin-type" evidence="6">
    <location>
        <begin position="17"/>
        <end position="160"/>
    </location>
</feature>
<gene>
    <name evidence="7" type="primary">PPIL1</name>
</gene>
<dbReference type="InterPro" id="IPR002130">
    <property type="entry name" value="Cyclophilin-type_PPIase_dom"/>
</dbReference>
<dbReference type="GO" id="GO:0003755">
    <property type="term" value="F:peptidyl-prolyl cis-trans isomerase activity"/>
    <property type="evidence" value="ECO:0007669"/>
    <property type="project" value="UniProtKB-UniRule"/>
</dbReference>
<comment type="function">
    <text evidence="3">PPIases accelerate the folding of proteins. It catalyzes the cis-trans isomerization of proline imidic peptide bonds in oligopeptides.</text>
</comment>
<dbReference type="GeneTree" id="ENSGT00940000153189"/>
<dbReference type="GO" id="GO:0071013">
    <property type="term" value="C:catalytic step 2 spliceosome"/>
    <property type="evidence" value="ECO:0007669"/>
    <property type="project" value="TreeGrafter"/>
</dbReference>
<sequence length="202" mass="22293">MAGIPPDSWNPSHVILESSMGTITLELYWLHAPQTCKNFAELARRGYYNGTKFHRIIKDFMVQGGDPTGTGRGGASIYGKQFEDEIHPDLKFTGLLSWESRGPKLELGTAAAINVFCLFVLAQPLCFVIGGYQGVCIYLCMALMSYGALPRKRDTHGKMEHREGTAKTRKEGTMQRHDVASGKATNGKKVKKEQGTGSKKHN</sequence>
<evidence type="ECO:0000256" key="2">
    <source>
        <dbReference type="ARBA" id="ARBA00023235"/>
    </source>
</evidence>
<evidence type="ECO:0000259" key="6">
    <source>
        <dbReference type="PROSITE" id="PS50072"/>
    </source>
</evidence>
<evidence type="ECO:0000256" key="1">
    <source>
        <dbReference type="ARBA" id="ARBA00023110"/>
    </source>
</evidence>
<evidence type="ECO:0000256" key="4">
    <source>
        <dbReference type="SAM" id="MobiDB-lite"/>
    </source>
</evidence>
<reference evidence="7" key="1">
    <citation type="submission" date="2025-08" db="UniProtKB">
        <authorList>
            <consortium name="Ensembl"/>
        </authorList>
    </citation>
    <scope>IDENTIFICATION</scope>
</reference>
<feature type="transmembrane region" description="Helical" evidence="5">
    <location>
        <begin position="131"/>
        <end position="149"/>
    </location>
</feature>
<dbReference type="Proteomes" id="UP000694569">
    <property type="component" value="Unplaced"/>
</dbReference>
<keyword evidence="2 3" id="KW-0413">Isomerase</keyword>
<keyword evidence="1 3" id="KW-0697">Rotamase</keyword>
<feature type="region of interest" description="Disordered" evidence="4">
    <location>
        <begin position="154"/>
        <end position="202"/>
    </location>
</feature>
<dbReference type="OrthoDB" id="5916692at2759"/>
<dbReference type="Gene3D" id="2.40.100.10">
    <property type="entry name" value="Cyclophilin-like"/>
    <property type="match status" value="1"/>
</dbReference>
<keyword evidence="5" id="KW-0472">Membrane</keyword>
<keyword evidence="5" id="KW-1133">Transmembrane helix</keyword>
<dbReference type="PANTHER" id="PTHR45625:SF4">
    <property type="entry name" value="PEPTIDYLPROLYL ISOMERASE DOMAIN AND WD REPEAT-CONTAINING PROTEIN 1"/>
    <property type="match status" value="1"/>
</dbReference>
<dbReference type="AlphaFoldDB" id="A0A8C5WGY6"/>
<evidence type="ECO:0000256" key="3">
    <source>
        <dbReference type="RuleBase" id="RU363019"/>
    </source>
</evidence>
<dbReference type="InterPro" id="IPR029000">
    <property type="entry name" value="Cyclophilin-like_dom_sf"/>
</dbReference>
<keyword evidence="8" id="KW-1185">Reference proteome</keyword>
<dbReference type="PANTHER" id="PTHR45625">
    <property type="entry name" value="PEPTIDYL-PROLYL CIS-TRANS ISOMERASE-RELATED"/>
    <property type="match status" value="1"/>
</dbReference>
<dbReference type="Pfam" id="PF00160">
    <property type="entry name" value="Pro_isomerase"/>
    <property type="match status" value="1"/>
</dbReference>
<dbReference type="PROSITE" id="PS00170">
    <property type="entry name" value="CSA_PPIASE_1"/>
    <property type="match status" value="1"/>
</dbReference>